<dbReference type="Proteomes" id="UP000312032">
    <property type="component" value="Unassembled WGS sequence"/>
</dbReference>
<dbReference type="InterPro" id="IPR039261">
    <property type="entry name" value="FNR_nucleotide-bd"/>
</dbReference>
<comment type="caution">
    <text evidence="2">The sequence shown here is derived from an EMBL/GenBank/DDBJ whole genome shotgun (WGS) entry which is preliminary data.</text>
</comment>
<evidence type="ECO:0000313" key="2">
    <source>
        <dbReference type="EMBL" id="TNL98470.1"/>
    </source>
</evidence>
<name>A0A5C4U5D6_9CORY</name>
<keyword evidence="3" id="KW-1185">Reference proteome</keyword>
<dbReference type="SUPFAM" id="SSF63380">
    <property type="entry name" value="Riboflavin synthase domain-like"/>
    <property type="match status" value="1"/>
</dbReference>
<dbReference type="PANTHER" id="PTHR30157:SF0">
    <property type="entry name" value="NADPH-DEPENDENT FERRIC-CHELATE REDUCTASE"/>
    <property type="match status" value="1"/>
</dbReference>
<reference evidence="2 3" key="1">
    <citation type="submission" date="2019-06" db="EMBL/GenBank/DDBJ databases">
        <authorList>
            <person name="Li J."/>
        </authorList>
    </citation>
    <scope>NUCLEOTIDE SEQUENCE [LARGE SCALE GENOMIC DNA]</scope>
    <source>
        <strain evidence="2 3">LMG 28165</strain>
    </source>
</reference>
<feature type="domain" description="FAD-binding FR-type" evidence="1">
    <location>
        <begin position="3"/>
        <end position="141"/>
    </location>
</feature>
<dbReference type="Pfam" id="PF04954">
    <property type="entry name" value="SIP"/>
    <property type="match status" value="1"/>
</dbReference>
<dbReference type="OrthoDB" id="3291337at2"/>
<dbReference type="InterPro" id="IPR039374">
    <property type="entry name" value="SIP_fam"/>
</dbReference>
<dbReference type="InterPro" id="IPR013113">
    <property type="entry name" value="SIP_FAD-bd"/>
</dbReference>
<dbReference type="InterPro" id="IPR007037">
    <property type="entry name" value="SIP_rossman_dom"/>
</dbReference>
<protein>
    <submittedName>
        <fullName evidence="2">Siderophore-interacting protein</fullName>
    </submittedName>
</protein>
<gene>
    <name evidence="2" type="ORF">FHE74_04525</name>
</gene>
<dbReference type="CDD" id="cd06193">
    <property type="entry name" value="siderophore_interacting"/>
    <property type="match status" value="1"/>
</dbReference>
<organism evidence="2 3">
    <name type="scientific">Corynebacterium tapiri</name>
    <dbReference type="NCBI Taxonomy" id="1448266"/>
    <lineage>
        <taxon>Bacteria</taxon>
        <taxon>Bacillati</taxon>
        <taxon>Actinomycetota</taxon>
        <taxon>Actinomycetes</taxon>
        <taxon>Mycobacteriales</taxon>
        <taxon>Corynebacteriaceae</taxon>
        <taxon>Corynebacterium</taxon>
    </lineage>
</organism>
<evidence type="ECO:0000313" key="3">
    <source>
        <dbReference type="Proteomes" id="UP000312032"/>
    </source>
</evidence>
<dbReference type="PROSITE" id="PS51384">
    <property type="entry name" value="FAD_FR"/>
    <property type="match status" value="1"/>
</dbReference>
<dbReference type="Pfam" id="PF08021">
    <property type="entry name" value="FAD_binding_9"/>
    <property type="match status" value="1"/>
</dbReference>
<dbReference type="Gene3D" id="3.40.50.80">
    <property type="entry name" value="Nucleotide-binding domain of ferredoxin-NADP reductase (FNR) module"/>
    <property type="match status" value="1"/>
</dbReference>
<dbReference type="GO" id="GO:0016491">
    <property type="term" value="F:oxidoreductase activity"/>
    <property type="evidence" value="ECO:0007669"/>
    <property type="project" value="InterPro"/>
</dbReference>
<sequence length="288" mass="31548">MSFQPFRCTVTANRVLSPSFQRLTLAVNNSADFGPAPSVSVRDLRVKLIIPPADPLVPGEDWYRTWLQTDPARRGTMRTYSLREVRRNPDSVQVDIDVVRHPEAAGPASSWATQASPGDELTMIAPTRDDASESGIEFHPPAGSRAILLGDETAAPAIARCLEDLPSGVHARAFIEVPEASDQLDIRVPEGSTVTWLPRSGPRGRDLQAALDEVVDRASISDIDDPESFGPEPWSVPTDAPEGGDYFWIAGESKVVVALRRYLVREAGVEKSRIAFMGYWREGVAMRS</sequence>
<dbReference type="EMBL" id="VDHJ01000005">
    <property type="protein sequence ID" value="TNL98470.1"/>
    <property type="molecule type" value="Genomic_DNA"/>
</dbReference>
<dbReference type="PANTHER" id="PTHR30157">
    <property type="entry name" value="FERRIC REDUCTASE, NADPH-DEPENDENT"/>
    <property type="match status" value="1"/>
</dbReference>
<dbReference type="InterPro" id="IPR017927">
    <property type="entry name" value="FAD-bd_FR_type"/>
</dbReference>
<dbReference type="AlphaFoldDB" id="A0A5C4U5D6"/>
<proteinExistence type="predicted"/>
<evidence type="ECO:0000259" key="1">
    <source>
        <dbReference type="PROSITE" id="PS51384"/>
    </source>
</evidence>
<dbReference type="RefSeq" id="WP_139465315.1">
    <property type="nucleotide sequence ID" value="NZ_VDHJ01000005.1"/>
</dbReference>
<accession>A0A5C4U5D6</accession>
<dbReference type="InterPro" id="IPR017938">
    <property type="entry name" value="Riboflavin_synthase-like_b-brl"/>
</dbReference>
<dbReference type="Gene3D" id="2.40.30.10">
    <property type="entry name" value="Translation factors"/>
    <property type="match status" value="1"/>
</dbReference>